<evidence type="ECO:0000256" key="1">
    <source>
        <dbReference type="ARBA" id="ARBA00004651"/>
    </source>
</evidence>
<protein>
    <submittedName>
        <fullName evidence="6">Uncharacterized protein</fullName>
    </submittedName>
</protein>
<organism evidence="6 7">
    <name type="scientific">Mycolicibacillus koreensis</name>
    <dbReference type="NCBI Taxonomy" id="1069220"/>
    <lineage>
        <taxon>Bacteria</taxon>
        <taxon>Bacillati</taxon>
        <taxon>Actinomycetota</taxon>
        <taxon>Actinomycetes</taxon>
        <taxon>Mycobacteriales</taxon>
        <taxon>Mycobacteriaceae</taxon>
        <taxon>Mycolicibacillus</taxon>
    </lineage>
</organism>
<keyword evidence="7" id="KW-1185">Reference proteome</keyword>
<comment type="subcellular location">
    <subcellularLocation>
        <location evidence="1">Cell membrane</location>
        <topology evidence="1">Multi-pass membrane protein</topology>
    </subcellularLocation>
</comment>
<evidence type="ECO:0000256" key="3">
    <source>
        <dbReference type="ARBA" id="ARBA00022692"/>
    </source>
</evidence>
<keyword evidence="4" id="KW-1133">Transmembrane helix</keyword>
<dbReference type="Proteomes" id="UP000193577">
    <property type="component" value="Unassembled WGS sequence"/>
</dbReference>
<dbReference type="EMBL" id="NCXO01000016">
    <property type="protein sequence ID" value="OSC33820.1"/>
    <property type="molecule type" value="Genomic_DNA"/>
</dbReference>
<evidence type="ECO:0000313" key="7">
    <source>
        <dbReference type="Proteomes" id="UP000193577"/>
    </source>
</evidence>
<accession>A0A7I7SFZ7</accession>
<dbReference type="RefSeq" id="WP_069391765.1">
    <property type="nucleotide sequence ID" value="NZ_AP022594.1"/>
</dbReference>
<reference evidence="6 7" key="1">
    <citation type="submission" date="2017-04" db="EMBL/GenBank/DDBJ databases">
        <title>The new phylogeny of genus Mycobacterium.</title>
        <authorList>
            <person name="Tortoli E."/>
            <person name="Trovato A."/>
            <person name="Cirillo D.M."/>
        </authorList>
    </citation>
    <scope>NUCLEOTIDE SEQUENCE [LARGE SCALE GENOMIC DNA]</scope>
    <source>
        <strain evidence="6 7">KCTC 19819</strain>
    </source>
</reference>
<dbReference type="PANTHER" id="PTHR39087">
    <property type="entry name" value="UPF0104 MEMBRANE PROTEIN MJ1595"/>
    <property type="match status" value="1"/>
</dbReference>
<dbReference type="Pfam" id="PF03706">
    <property type="entry name" value="LPG_synthase_TM"/>
    <property type="match status" value="1"/>
</dbReference>
<dbReference type="InterPro" id="IPR022791">
    <property type="entry name" value="L-PG_synthase/AglD"/>
</dbReference>
<comment type="caution">
    <text evidence="6">The sequence shown here is derived from an EMBL/GenBank/DDBJ whole genome shotgun (WGS) entry which is preliminary data.</text>
</comment>
<evidence type="ECO:0000256" key="5">
    <source>
        <dbReference type="ARBA" id="ARBA00023136"/>
    </source>
</evidence>
<proteinExistence type="predicted"/>
<name>A0A7I7SFZ7_9MYCO</name>
<sequence>MRVDGRDIAVTGSLLQPLNRRTNDILRLAIATVVLAAVIASSLITRREWIVLERSVARLVKVLSPTQANMVYLVYGLAIVALPFVILIGMIVNRQWKLLGAYTVAAVGAFVSLSVGGNGFAAPRWHFDLSDRLDTMLAQFSDDPRWIAMLAAMVAVSGPWLPPRWRHSWWTLLLAFIPIHLVISAVVPARSVLGLATGWFVGALVILVVGTPALEVPVEGAIRALNRRGYPVASMAVVRPAGPGPLVLAATSTADAEATVRLYGPNQRSGGALRQIWRKLRLRDTETAPLHASMRRVVEHRALMMVAANQLEVANTDTLAVAALDRGWTLHAHTPPRGVPISECTDTTSVTAVWSALHELHAEQIAHGDLRACEITVADDTVLFGGFGSAEYGATDAQLDSDVAQLLVTTAALYDPQSAVGAAIGIFGRDAVLTASRRLTKTAVPKRLRIGLPDAKATIAATRDEVKRQTHTDQIQATTVTRFTRTQVIQLVLLVALVYVAYPFISTLPTFFTQLRTANWWWALVGLTVSSLTYVGAAAALWACANGAVSFRNLTIMQVANTFAATSTPAGIGGLALSTRFLQKGGLTTTRATAAVALQQSVQVIVHVLLLIFFSAAAGVSADLSHFVPSATLLYLAAGALLGVIGTFLLVPKLRRWMAEAIGPRLKEVSTDLVALAREPQRLALIVLGAAGTTLGAALALWASVEAFGGGTTFVTVTIVTMVGGTLASAAPTPGGVGAVEAALIGGLAAFGVPAAVAVPSVLLYRVLTCWLPVFVGWPVMRWLTRNDMI</sequence>
<dbReference type="AlphaFoldDB" id="A0A7I7SFZ7"/>
<dbReference type="PANTHER" id="PTHR39087:SF2">
    <property type="entry name" value="UPF0104 MEMBRANE PROTEIN MJ1595"/>
    <property type="match status" value="1"/>
</dbReference>
<evidence type="ECO:0000256" key="2">
    <source>
        <dbReference type="ARBA" id="ARBA00022475"/>
    </source>
</evidence>
<gene>
    <name evidence="6" type="ORF">B8W67_09030</name>
</gene>
<evidence type="ECO:0000313" key="6">
    <source>
        <dbReference type="EMBL" id="OSC33820.1"/>
    </source>
</evidence>
<keyword evidence="5" id="KW-0472">Membrane</keyword>
<evidence type="ECO:0000256" key="4">
    <source>
        <dbReference type="ARBA" id="ARBA00022989"/>
    </source>
</evidence>
<dbReference type="GO" id="GO:0005886">
    <property type="term" value="C:plasma membrane"/>
    <property type="evidence" value="ECO:0007669"/>
    <property type="project" value="UniProtKB-SubCell"/>
</dbReference>
<dbReference type="OrthoDB" id="5242664at2"/>
<keyword evidence="3" id="KW-0812">Transmembrane</keyword>
<keyword evidence="2" id="KW-1003">Cell membrane</keyword>